<evidence type="ECO:0000256" key="7">
    <source>
        <dbReference type="ARBA" id="ARBA00023709"/>
    </source>
</evidence>
<gene>
    <name evidence="10" type="ORF">D3874_23190</name>
</gene>
<dbReference type="CDD" id="cd06558">
    <property type="entry name" value="crotonase-like"/>
    <property type="match status" value="1"/>
</dbReference>
<evidence type="ECO:0000256" key="8">
    <source>
        <dbReference type="ARBA" id="ARBA00023717"/>
    </source>
</evidence>
<dbReference type="SUPFAM" id="SSF52096">
    <property type="entry name" value="ClpP/crotonase"/>
    <property type="match status" value="1"/>
</dbReference>
<evidence type="ECO:0000256" key="4">
    <source>
        <dbReference type="ARBA" id="ARBA00022832"/>
    </source>
</evidence>
<keyword evidence="6 10" id="KW-0456">Lyase</keyword>
<dbReference type="GO" id="GO:0018812">
    <property type="term" value="F:3-hydroxyacyl-CoA dehydratase activity"/>
    <property type="evidence" value="ECO:0007669"/>
    <property type="project" value="RHEA"/>
</dbReference>
<comment type="catalytic activity">
    <reaction evidence="8">
        <text>a 4-saturated-(3S)-3-hydroxyacyl-CoA = a (3E)-enoyl-CoA + H2O</text>
        <dbReference type="Rhea" id="RHEA:20724"/>
        <dbReference type="ChEBI" id="CHEBI:15377"/>
        <dbReference type="ChEBI" id="CHEBI:58521"/>
        <dbReference type="ChEBI" id="CHEBI:137480"/>
        <dbReference type="EC" id="4.2.1.17"/>
    </reaction>
</comment>
<dbReference type="Proteomes" id="UP000284605">
    <property type="component" value="Unassembled WGS sequence"/>
</dbReference>
<accession>A0A418WHN2</accession>
<dbReference type="PROSITE" id="PS00166">
    <property type="entry name" value="ENOYL_COA_HYDRATASE"/>
    <property type="match status" value="1"/>
</dbReference>
<dbReference type="EMBL" id="QYUK01000011">
    <property type="protein sequence ID" value="RJF89515.1"/>
    <property type="molecule type" value="Genomic_DNA"/>
</dbReference>
<dbReference type="Pfam" id="PF00378">
    <property type="entry name" value="ECH_1"/>
    <property type="match status" value="1"/>
</dbReference>
<evidence type="ECO:0000256" key="5">
    <source>
        <dbReference type="ARBA" id="ARBA00023098"/>
    </source>
</evidence>
<dbReference type="PANTHER" id="PTHR11941:SF54">
    <property type="entry name" value="ENOYL-COA HYDRATASE, MITOCHONDRIAL"/>
    <property type="match status" value="1"/>
</dbReference>
<dbReference type="OrthoDB" id="7257009at2"/>
<keyword evidence="4" id="KW-0276">Fatty acid metabolism</keyword>
<dbReference type="NCBIfam" id="NF004517">
    <property type="entry name" value="PRK05862.1"/>
    <property type="match status" value="1"/>
</dbReference>
<sequence>MAYATILTESRGPVGLITLNRPQALNALNAELLGELCTALEAYDADEAIGCIVVTGSAKAFAAGADIKEMAPQSYMDMFKADFFAQPHDRIVAIKKPIIAAVAGYALGGGCEIAMLCDFILAADTAKFGQPEINLGVIPGIGGSQRLTRFVGKSKAMEMCLTGRMMDAAEAERAGLVSRIVPAADLVDEAIKVATAIAEKSQPIVAMAKQAVNRAYEGTLAEGVLFERRLFHSTFATEDQKEGMAAFVEKRKPVFKQK</sequence>
<comment type="function">
    <text evidence="1">Could possibly oxidize fatty acids using specific components.</text>
</comment>
<dbReference type="PANTHER" id="PTHR11941">
    <property type="entry name" value="ENOYL-COA HYDRATASE-RELATED"/>
    <property type="match status" value="1"/>
</dbReference>
<comment type="similarity">
    <text evidence="2 9">Belongs to the enoyl-CoA hydratase/isomerase family.</text>
</comment>
<protein>
    <recommendedName>
        <fullName evidence="3">enoyl-CoA hydratase</fullName>
        <ecNumber evidence="3">4.2.1.17</ecNumber>
    </recommendedName>
</protein>
<dbReference type="FunFam" id="3.90.226.10:FF:000019">
    <property type="entry name" value="Enoyl-CoA hydratase, mitochondrial"/>
    <property type="match status" value="1"/>
</dbReference>
<dbReference type="EC" id="4.2.1.17" evidence="3"/>
<evidence type="ECO:0000256" key="2">
    <source>
        <dbReference type="ARBA" id="ARBA00005254"/>
    </source>
</evidence>
<dbReference type="AlphaFoldDB" id="A0A418WHN2"/>
<evidence type="ECO:0000256" key="1">
    <source>
        <dbReference type="ARBA" id="ARBA00002994"/>
    </source>
</evidence>
<dbReference type="InterPro" id="IPR029045">
    <property type="entry name" value="ClpP/crotonase-like_dom_sf"/>
</dbReference>
<dbReference type="FunFam" id="1.10.12.10:FF:000001">
    <property type="entry name" value="Probable enoyl-CoA hydratase, mitochondrial"/>
    <property type="match status" value="1"/>
</dbReference>
<dbReference type="RefSeq" id="WP_119781492.1">
    <property type="nucleotide sequence ID" value="NZ_QYUK01000011.1"/>
</dbReference>
<comment type="catalytic activity">
    <reaction evidence="7">
        <text>a (3S)-3-hydroxyacyl-CoA = a (2E)-enoyl-CoA + H2O</text>
        <dbReference type="Rhea" id="RHEA:16105"/>
        <dbReference type="ChEBI" id="CHEBI:15377"/>
        <dbReference type="ChEBI" id="CHEBI:57318"/>
        <dbReference type="ChEBI" id="CHEBI:58856"/>
        <dbReference type="EC" id="4.2.1.17"/>
    </reaction>
</comment>
<keyword evidence="11" id="KW-1185">Reference proteome</keyword>
<name>A0A418WHN2_9PROT</name>
<reference evidence="10 11" key="1">
    <citation type="submission" date="2018-09" db="EMBL/GenBank/DDBJ databases">
        <authorList>
            <person name="Zhu H."/>
        </authorList>
    </citation>
    <scope>NUCLEOTIDE SEQUENCE [LARGE SCALE GENOMIC DNA]</scope>
    <source>
        <strain evidence="10 11">K1W22B-8</strain>
    </source>
</reference>
<dbReference type="Gene3D" id="3.90.226.10">
    <property type="entry name" value="2-enoyl-CoA Hydratase, Chain A, domain 1"/>
    <property type="match status" value="1"/>
</dbReference>
<dbReference type="InterPro" id="IPR014748">
    <property type="entry name" value="Enoyl-CoA_hydra_C"/>
</dbReference>
<evidence type="ECO:0000256" key="3">
    <source>
        <dbReference type="ARBA" id="ARBA00012076"/>
    </source>
</evidence>
<dbReference type="InterPro" id="IPR001753">
    <property type="entry name" value="Enoyl-CoA_hydra/iso"/>
</dbReference>
<evidence type="ECO:0000256" key="6">
    <source>
        <dbReference type="ARBA" id="ARBA00023239"/>
    </source>
</evidence>
<dbReference type="Gene3D" id="1.10.12.10">
    <property type="entry name" value="Lyase 2-enoyl-coa Hydratase, Chain A, domain 2"/>
    <property type="match status" value="1"/>
</dbReference>
<evidence type="ECO:0000313" key="11">
    <source>
        <dbReference type="Proteomes" id="UP000284605"/>
    </source>
</evidence>
<keyword evidence="5" id="KW-0443">Lipid metabolism</keyword>
<dbReference type="InterPro" id="IPR018376">
    <property type="entry name" value="Enoyl-CoA_hyd/isom_CS"/>
</dbReference>
<evidence type="ECO:0000313" key="10">
    <source>
        <dbReference type="EMBL" id="RJF89515.1"/>
    </source>
</evidence>
<dbReference type="GO" id="GO:0006635">
    <property type="term" value="P:fatty acid beta-oxidation"/>
    <property type="evidence" value="ECO:0007669"/>
    <property type="project" value="TreeGrafter"/>
</dbReference>
<proteinExistence type="inferred from homology"/>
<comment type="caution">
    <text evidence="10">The sequence shown here is derived from an EMBL/GenBank/DDBJ whole genome shotgun (WGS) entry which is preliminary data.</text>
</comment>
<evidence type="ECO:0000256" key="9">
    <source>
        <dbReference type="RuleBase" id="RU003707"/>
    </source>
</evidence>
<organism evidence="10 11">
    <name type="scientific">Oleomonas cavernae</name>
    <dbReference type="NCBI Taxonomy" id="2320859"/>
    <lineage>
        <taxon>Bacteria</taxon>
        <taxon>Pseudomonadati</taxon>
        <taxon>Pseudomonadota</taxon>
        <taxon>Alphaproteobacteria</taxon>
        <taxon>Acetobacterales</taxon>
        <taxon>Acetobacteraceae</taxon>
        <taxon>Oleomonas</taxon>
    </lineage>
</organism>